<dbReference type="SUPFAM" id="SSF57716">
    <property type="entry name" value="Glucocorticoid receptor-like (DNA-binding domain)"/>
    <property type="match status" value="1"/>
</dbReference>
<evidence type="ECO:0000256" key="5">
    <source>
        <dbReference type="SAM" id="MobiDB-lite"/>
    </source>
</evidence>
<protein>
    <submittedName>
        <fullName evidence="7">Transcriptional regulator, TraR/DksA family</fullName>
    </submittedName>
</protein>
<accession>A0A1H3MH06</accession>
<keyword evidence="1" id="KW-0479">Metal-binding</keyword>
<dbReference type="InterPro" id="IPR000962">
    <property type="entry name" value="Znf_DskA_TraR"/>
</dbReference>
<evidence type="ECO:0000256" key="3">
    <source>
        <dbReference type="ARBA" id="ARBA00022833"/>
    </source>
</evidence>
<proteinExistence type="predicted"/>
<feature type="zinc finger region" description="dksA C4-type" evidence="4">
    <location>
        <begin position="95"/>
        <end position="119"/>
    </location>
</feature>
<keyword evidence="8" id="KW-1185">Reference proteome</keyword>
<dbReference type="PROSITE" id="PS51128">
    <property type="entry name" value="ZF_DKSA_2"/>
    <property type="match status" value="1"/>
</dbReference>
<keyword evidence="3" id="KW-0862">Zinc</keyword>
<dbReference type="PANTHER" id="PTHR33823:SF4">
    <property type="entry name" value="GENERAL STRESS PROTEIN 16O"/>
    <property type="match status" value="1"/>
</dbReference>
<dbReference type="EMBL" id="FNOT01000011">
    <property type="protein sequence ID" value="SDY75972.1"/>
    <property type="molecule type" value="Genomic_DNA"/>
</dbReference>
<dbReference type="STRING" id="1137993.SAMN05660209_03628"/>
<organism evidence="7 8">
    <name type="scientific">Geodermatophilus africanus</name>
    <dbReference type="NCBI Taxonomy" id="1137993"/>
    <lineage>
        <taxon>Bacteria</taxon>
        <taxon>Bacillati</taxon>
        <taxon>Actinomycetota</taxon>
        <taxon>Actinomycetes</taxon>
        <taxon>Geodermatophilales</taxon>
        <taxon>Geodermatophilaceae</taxon>
        <taxon>Geodermatophilus</taxon>
    </lineage>
</organism>
<dbReference type="PANTHER" id="PTHR33823">
    <property type="entry name" value="RNA POLYMERASE-BINDING TRANSCRIPTION FACTOR DKSA-RELATED"/>
    <property type="match status" value="1"/>
</dbReference>
<evidence type="ECO:0000313" key="8">
    <source>
        <dbReference type="Proteomes" id="UP000198921"/>
    </source>
</evidence>
<name>A0A1H3MH06_9ACTN</name>
<gene>
    <name evidence="7" type="ORF">SAMN05660209_03628</name>
</gene>
<evidence type="ECO:0000256" key="1">
    <source>
        <dbReference type="ARBA" id="ARBA00022723"/>
    </source>
</evidence>
<dbReference type="Gene3D" id="1.20.120.910">
    <property type="entry name" value="DksA, coiled-coil domain"/>
    <property type="match status" value="1"/>
</dbReference>
<evidence type="ECO:0000256" key="4">
    <source>
        <dbReference type="PROSITE-ProRule" id="PRU00510"/>
    </source>
</evidence>
<reference evidence="8" key="1">
    <citation type="submission" date="2016-10" db="EMBL/GenBank/DDBJ databases">
        <authorList>
            <person name="Varghese N."/>
            <person name="Submissions S."/>
        </authorList>
    </citation>
    <scope>NUCLEOTIDE SEQUENCE [LARGE SCALE GENOMIC DNA]</scope>
    <source>
        <strain evidence="8">DSM 45422</strain>
    </source>
</reference>
<dbReference type="Pfam" id="PF01258">
    <property type="entry name" value="zf-dskA_traR"/>
    <property type="match status" value="1"/>
</dbReference>
<sequence length="123" mass="13173">MRVPLRRDASSSSQEDTTTTLSPDPPTASPDRAPSRVLLETQRADCVRQRELALAETATSVPDPVAQRRAAGLLRTIEEIDAALARIAAGTYGACVYCGGAIPAERLEFRPFAAGCVSCQQER</sequence>
<evidence type="ECO:0000256" key="2">
    <source>
        <dbReference type="ARBA" id="ARBA00022771"/>
    </source>
</evidence>
<evidence type="ECO:0000259" key="6">
    <source>
        <dbReference type="Pfam" id="PF01258"/>
    </source>
</evidence>
<keyword evidence="2" id="KW-0863">Zinc-finger</keyword>
<dbReference type="GO" id="GO:0008270">
    <property type="term" value="F:zinc ion binding"/>
    <property type="evidence" value="ECO:0007669"/>
    <property type="project" value="UniProtKB-KW"/>
</dbReference>
<dbReference type="RefSeq" id="WP_211517159.1">
    <property type="nucleotide sequence ID" value="NZ_FNOT01000011.1"/>
</dbReference>
<dbReference type="Proteomes" id="UP000198921">
    <property type="component" value="Unassembled WGS sequence"/>
</dbReference>
<evidence type="ECO:0000313" key="7">
    <source>
        <dbReference type="EMBL" id="SDY75972.1"/>
    </source>
</evidence>
<feature type="domain" description="Zinc finger DksA/TraR C4-type" evidence="6">
    <location>
        <begin position="90"/>
        <end position="122"/>
    </location>
</feature>
<feature type="region of interest" description="Disordered" evidence="5">
    <location>
        <begin position="1"/>
        <end position="38"/>
    </location>
</feature>
<dbReference type="AlphaFoldDB" id="A0A1H3MH06"/>